<keyword evidence="1" id="KW-0812">Transmembrane</keyword>
<evidence type="ECO:0000313" key="2">
    <source>
        <dbReference type="EMBL" id="SUZ76175.1"/>
    </source>
</evidence>
<reference evidence="2" key="1">
    <citation type="submission" date="2018-05" db="EMBL/GenBank/DDBJ databases">
        <authorList>
            <person name="Lanie J.A."/>
            <person name="Ng W.-L."/>
            <person name="Kazmierczak K.M."/>
            <person name="Andrzejewski T.M."/>
            <person name="Davidsen T.M."/>
            <person name="Wayne K.J."/>
            <person name="Tettelin H."/>
            <person name="Glass J.I."/>
            <person name="Rusch D."/>
            <person name="Podicherti R."/>
            <person name="Tsui H.-C.T."/>
            <person name="Winkler M.E."/>
        </authorList>
    </citation>
    <scope>NUCLEOTIDE SEQUENCE</scope>
</reference>
<evidence type="ECO:0000256" key="1">
    <source>
        <dbReference type="SAM" id="Phobius"/>
    </source>
</evidence>
<organism evidence="2">
    <name type="scientific">marine metagenome</name>
    <dbReference type="NCBI Taxonomy" id="408172"/>
    <lineage>
        <taxon>unclassified sequences</taxon>
        <taxon>metagenomes</taxon>
        <taxon>ecological metagenomes</taxon>
    </lineage>
</organism>
<name>A0A381QA22_9ZZZZ</name>
<feature type="transmembrane region" description="Helical" evidence="1">
    <location>
        <begin position="179"/>
        <end position="196"/>
    </location>
</feature>
<keyword evidence="1" id="KW-1133">Transmembrane helix</keyword>
<dbReference type="EMBL" id="UINC01001268">
    <property type="protein sequence ID" value="SUZ76175.1"/>
    <property type="molecule type" value="Genomic_DNA"/>
</dbReference>
<proteinExistence type="predicted"/>
<feature type="transmembrane region" description="Helical" evidence="1">
    <location>
        <begin position="156"/>
        <end position="173"/>
    </location>
</feature>
<keyword evidence="1" id="KW-0472">Membrane</keyword>
<dbReference type="InterPro" id="IPR032809">
    <property type="entry name" value="Put_HupE_UreJ"/>
</dbReference>
<feature type="transmembrane region" description="Helical" evidence="1">
    <location>
        <begin position="239"/>
        <end position="263"/>
    </location>
</feature>
<sequence length="303" mass="32634">VRPAYLEINATSDSAYSVVWKQPLLNGRPLSLQPDFPTDCVRSSSRIEALGTDAIIETLELQCATSLEGRTVSVSGLTKTLTDVLIRAQLGNGSTTILLRPESPAAELVTDRSAPLASYLQLGIEHLLFGIDHVLFVIGLMFFLDRIGPLVKTITAFTLAHSLTLGISAIGLVRIPQAPIEAIIALSILFLAVEKLRGSTDSLVARRTWLIAFIFGLLHGFGFAGALNDVGLPRENLLLALFLFNLGVELGQLLVVGGALLVAQATARWFSPTPQIVWQLPLYGIGAIASFWFVSRTVSIAFT</sequence>
<feature type="transmembrane region" description="Helical" evidence="1">
    <location>
        <begin position="275"/>
        <end position="294"/>
    </location>
</feature>
<gene>
    <name evidence="2" type="ORF">METZ01_LOCUS29029</name>
</gene>
<protein>
    <recommendedName>
        <fullName evidence="3">HupE/UreJ family protein</fullName>
    </recommendedName>
</protein>
<accession>A0A381QA22</accession>
<feature type="non-terminal residue" evidence="2">
    <location>
        <position position="1"/>
    </location>
</feature>
<feature type="transmembrane region" description="Helical" evidence="1">
    <location>
        <begin position="208"/>
        <end position="227"/>
    </location>
</feature>
<dbReference type="AlphaFoldDB" id="A0A381QA22"/>
<evidence type="ECO:0008006" key="3">
    <source>
        <dbReference type="Google" id="ProtNLM"/>
    </source>
</evidence>
<dbReference type="Pfam" id="PF13795">
    <property type="entry name" value="HupE_UreJ_2"/>
    <property type="match status" value="1"/>
</dbReference>
<feature type="transmembrane region" description="Helical" evidence="1">
    <location>
        <begin position="126"/>
        <end position="144"/>
    </location>
</feature>